<dbReference type="PANTHER" id="PTHR42993:SF1">
    <property type="entry name" value="MAOC-LIKE DEHYDRATASE DOMAIN-CONTAINING PROTEIN"/>
    <property type="match status" value="1"/>
</dbReference>
<dbReference type="AlphaFoldDB" id="A0A1Y6B3B9"/>
<reference evidence="2 3" key="1">
    <citation type="submission" date="2017-04" db="EMBL/GenBank/DDBJ databases">
        <authorList>
            <person name="Afonso C.L."/>
            <person name="Miller P.J."/>
            <person name="Scott M.A."/>
            <person name="Spackman E."/>
            <person name="Goraichik I."/>
            <person name="Dimitrov K.M."/>
            <person name="Suarez D.L."/>
            <person name="Swayne D.E."/>
        </authorList>
    </citation>
    <scope>NUCLEOTIDE SEQUENCE [LARGE SCALE GENOMIC DNA]</scope>
    <source>
        <strain evidence="2 3">USBA 355</strain>
    </source>
</reference>
<proteinExistence type="predicted"/>
<dbReference type="PANTHER" id="PTHR42993">
    <property type="entry name" value="MAOC-LIKE DEHYDRATASE DOMAIN-CONTAINING PROTEIN"/>
    <property type="match status" value="1"/>
</dbReference>
<accession>A0A1Y6B3B9</accession>
<organism evidence="2 3">
    <name type="scientific">Tistlia consotensis USBA 355</name>
    <dbReference type="NCBI Taxonomy" id="560819"/>
    <lineage>
        <taxon>Bacteria</taxon>
        <taxon>Pseudomonadati</taxon>
        <taxon>Pseudomonadota</taxon>
        <taxon>Alphaproteobacteria</taxon>
        <taxon>Rhodospirillales</taxon>
        <taxon>Rhodovibrionaceae</taxon>
        <taxon>Tistlia</taxon>
    </lineage>
</organism>
<evidence type="ECO:0000313" key="3">
    <source>
        <dbReference type="Proteomes" id="UP000192917"/>
    </source>
</evidence>
<sequence length="154" mass="17011">MPTLERAEYEALVGCEIGLSPWIEIDQERIDRFADCTGDRQYIHVDPERARATPFGITVAHGFLTLSLLSEMSRELPKLAGVAMSVNYGVNRLRFVSPVPAGSRVRGRFVLDRLEAVGPGVVQSTLSVTVEVEGREKPALVAEWLVRRYLGGEA</sequence>
<evidence type="ECO:0000259" key="1">
    <source>
        <dbReference type="Pfam" id="PF01575"/>
    </source>
</evidence>
<dbReference type="RefSeq" id="WP_085120556.1">
    <property type="nucleotide sequence ID" value="NZ_FWZX01000001.1"/>
</dbReference>
<dbReference type="CDD" id="cd03450">
    <property type="entry name" value="NodN"/>
    <property type="match status" value="1"/>
</dbReference>
<name>A0A1Y6B3B9_9PROT</name>
<dbReference type="STRING" id="560819.SAMN05428998_101197"/>
<dbReference type="InterPro" id="IPR029069">
    <property type="entry name" value="HotDog_dom_sf"/>
</dbReference>
<dbReference type="Gene3D" id="3.10.129.10">
    <property type="entry name" value="Hotdog Thioesterase"/>
    <property type="match status" value="1"/>
</dbReference>
<keyword evidence="3" id="KW-1185">Reference proteome</keyword>
<feature type="domain" description="MaoC-like" evidence="1">
    <location>
        <begin position="13"/>
        <end position="129"/>
    </location>
</feature>
<dbReference type="EMBL" id="FWZX01000001">
    <property type="protein sequence ID" value="SME89303.1"/>
    <property type="molecule type" value="Genomic_DNA"/>
</dbReference>
<protein>
    <submittedName>
        <fullName evidence="2">Acyl dehydratase</fullName>
    </submittedName>
</protein>
<evidence type="ECO:0000313" key="2">
    <source>
        <dbReference type="EMBL" id="SME89303.1"/>
    </source>
</evidence>
<dbReference type="Proteomes" id="UP000192917">
    <property type="component" value="Unassembled WGS sequence"/>
</dbReference>
<dbReference type="Pfam" id="PF01575">
    <property type="entry name" value="MaoC_dehydratas"/>
    <property type="match status" value="1"/>
</dbReference>
<gene>
    <name evidence="2" type="ORF">SAMN05428998_101197</name>
</gene>
<dbReference type="SUPFAM" id="SSF54637">
    <property type="entry name" value="Thioesterase/thiol ester dehydrase-isomerase"/>
    <property type="match status" value="1"/>
</dbReference>
<dbReference type="InterPro" id="IPR039375">
    <property type="entry name" value="NodN-like"/>
</dbReference>
<dbReference type="InterPro" id="IPR002539">
    <property type="entry name" value="MaoC-like_dom"/>
</dbReference>